<gene>
    <name evidence="2" type="ORF">Q7C36_019304</name>
</gene>
<feature type="region of interest" description="Disordered" evidence="1">
    <location>
        <begin position="49"/>
        <end position="98"/>
    </location>
</feature>
<reference evidence="2" key="1">
    <citation type="submission" date="2023-08" db="EMBL/GenBank/DDBJ databases">
        <title>Pelteobagrus vachellii genome.</title>
        <authorList>
            <person name="Liu H."/>
        </authorList>
    </citation>
    <scope>NUCLEOTIDE SEQUENCE</scope>
    <source>
        <strain evidence="2">PRFRI_2022a</strain>
        <tissue evidence="2">Muscle</tissue>
    </source>
</reference>
<keyword evidence="3" id="KW-1185">Reference proteome</keyword>
<dbReference type="AlphaFoldDB" id="A0AA88S811"/>
<evidence type="ECO:0000256" key="1">
    <source>
        <dbReference type="SAM" id="MobiDB-lite"/>
    </source>
</evidence>
<protein>
    <submittedName>
        <fullName evidence="2">Uncharacterized protein</fullName>
    </submittedName>
</protein>
<sequence length="98" mass="11054">MATLTMSQDVRSAHAAVRSGFRPHVLTKLVFKTHQRSIIKSNQVVLRCSPHADTKRQRRVRPQPTKKTNALFDERTAPRSSSFAATPSPGQTDWDLRS</sequence>
<proteinExistence type="predicted"/>
<comment type="caution">
    <text evidence="2">The sequence shown here is derived from an EMBL/GenBank/DDBJ whole genome shotgun (WGS) entry which is preliminary data.</text>
</comment>
<feature type="compositionally biased region" description="Polar residues" evidence="1">
    <location>
        <begin position="78"/>
        <end position="91"/>
    </location>
</feature>
<name>A0AA88S811_TACVA</name>
<organism evidence="2 3">
    <name type="scientific">Tachysurus vachellii</name>
    <name type="common">Darkbarbel catfish</name>
    <name type="synonym">Pelteobagrus vachellii</name>
    <dbReference type="NCBI Taxonomy" id="175792"/>
    <lineage>
        <taxon>Eukaryota</taxon>
        <taxon>Metazoa</taxon>
        <taxon>Chordata</taxon>
        <taxon>Craniata</taxon>
        <taxon>Vertebrata</taxon>
        <taxon>Euteleostomi</taxon>
        <taxon>Actinopterygii</taxon>
        <taxon>Neopterygii</taxon>
        <taxon>Teleostei</taxon>
        <taxon>Ostariophysi</taxon>
        <taxon>Siluriformes</taxon>
        <taxon>Bagridae</taxon>
        <taxon>Tachysurus</taxon>
    </lineage>
</organism>
<evidence type="ECO:0000313" key="2">
    <source>
        <dbReference type="EMBL" id="KAK2825377.1"/>
    </source>
</evidence>
<evidence type="ECO:0000313" key="3">
    <source>
        <dbReference type="Proteomes" id="UP001187315"/>
    </source>
</evidence>
<dbReference type="Proteomes" id="UP001187315">
    <property type="component" value="Unassembled WGS sequence"/>
</dbReference>
<accession>A0AA88S811</accession>
<dbReference type="EMBL" id="JAVHJS010000020">
    <property type="protein sequence ID" value="KAK2825377.1"/>
    <property type="molecule type" value="Genomic_DNA"/>
</dbReference>